<sequence>MTRLFIVSSLILTTVALSACANTVRGVRNDVAATGRAATGR</sequence>
<accession>A0A9E6RAV7</accession>
<feature type="signal peptide" evidence="1">
    <location>
        <begin position="1"/>
        <end position="21"/>
    </location>
</feature>
<name>A0A9E6RAV7_9HYPH</name>
<protein>
    <submittedName>
        <fullName evidence="2">EncA/B family entericidin</fullName>
    </submittedName>
</protein>
<evidence type="ECO:0000256" key="1">
    <source>
        <dbReference type="SAM" id="SignalP"/>
    </source>
</evidence>
<keyword evidence="3" id="KW-1185">Reference proteome</keyword>
<gene>
    <name evidence="2" type="ORF">K6K41_07925</name>
</gene>
<dbReference type="EMBL" id="CP081869">
    <property type="protein sequence ID" value="QZO01379.1"/>
    <property type="molecule type" value="Genomic_DNA"/>
</dbReference>
<keyword evidence="1" id="KW-0732">Signal</keyword>
<dbReference type="KEGG" id="cmet:K6K41_07925"/>
<evidence type="ECO:0000313" key="3">
    <source>
        <dbReference type="Proteomes" id="UP000825701"/>
    </source>
</evidence>
<feature type="chain" id="PRO_5039242526" evidence="1">
    <location>
        <begin position="22"/>
        <end position="41"/>
    </location>
</feature>
<organism evidence="2 3">
    <name type="scientific">Chenggangzhangella methanolivorans</name>
    <dbReference type="NCBI Taxonomy" id="1437009"/>
    <lineage>
        <taxon>Bacteria</taxon>
        <taxon>Pseudomonadati</taxon>
        <taxon>Pseudomonadota</taxon>
        <taxon>Alphaproteobacteria</taxon>
        <taxon>Hyphomicrobiales</taxon>
        <taxon>Methylopilaceae</taxon>
        <taxon>Chenggangzhangella</taxon>
    </lineage>
</organism>
<dbReference type="AlphaFoldDB" id="A0A9E6RAV7"/>
<reference evidence="2" key="1">
    <citation type="submission" date="2021-08" db="EMBL/GenBank/DDBJ databases">
        <authorList>
            <person name="Zhang H."/>
            <person name="Xu M."/>
            <person name="Yu Z."/>
            <person name="Yang L."/>
            <person name="Cai Y."/>
        </authorList>
    </citation>
    <scope>NUCLEOTIDE SEQUENCE</scope>
    <source>
        <strain evidence="2">CHL1</strain>
    </source>
</reference>
<proteinExistence type="predicted"/>
<dbReference type="Proteomes" id="UP000825701">
    <property type="component" value="Chromosome"/>
</dbReference>
<evidence type="ECO:0000313" key="2">
    <source>
        <dbReference type="EMBL" id="QZO01379.1"/>
    </source>
</evidence>
<dbReference type="RefSeq" id="WP_261404645.1">
    <property type="nucleotide sequence ID" value="NZ_CP081869.1"/>
</dbReference>
<dbReference type="PROSITE" id="PS51257">
    <property type="entry name" value="PROKAR_LIPOPROTEIN"/>
    <property type="match status" value="1"/>
</dbReference>